<dbReference type="InterPro" id="IPR013766">
    <property type="entry name" value="Thioredoxin_domain"/>
</dbReference>
<dbReference type="PROSITE" id="PS00194">
    <property type="entry name" value="THIOREDOXIN_1"/>
    <property type="match status" value="1"/>
</dbReference>
<evidence type="ECO:0000256" key="4">
    <source>
        <dbReference type="ARBA" id="ARBA00023284"/>
    </source>
</evidence>
<evidence type="ECO:0000313" key="7">
    <source>
        <dbReference type="EMBL" id="MDU0370546.1"/>
    </source>
</evidence>
<dbReference type="CDD" id="cd02966">
    <property type="entry name" value="TlpA_like_family"/>
    <property type="match status" value="1"/>
</dbReference>
<evidence type="ECO:0000259" key="6">
    <source>
        <dbReference type="PROSITE" id="PS51352"/>
    </source>
</evidence>
<dbReference type="Pfam" id="PF14289">
    <property type="entry name" value="DUF4369"/>
    <property type="match status" value="1"/>
</dbReference>
<feature type="chain" id="PRO_5045056915" evidence="5">
    <location>
        <begin position="19"/>
        <end position="376"/>
    </location>
</feature>
<dbReference type="EMBL" id="JAWDJT010000004">
    <property type="protein sequence ID" value="MDU0370546.1"/>
    <property type="molecule type" value="Genomic_DNA"/>
</dbReference>
<dbReference type="SUPFAM" id="SSF52833">
    <property type="entry name" value="Thioredoxin-like"/>
    <property type="match status" value="1"/>
</dbReference>
<accession>A0ABU3TGN7</accession>
<feature type="domain" description="Thioredoxin" evidence="6">
    <location>
        <begin position="236"/>
        <end position="376"/>
    </location>
</feature>
<protein>
    <submittedName>
        <fullName evidence="7">TlpA disulfide reductase family protein</fullName>
    </submittedName>
</protein>
<name>A0ABU3TGN7_9BACT</name>
<comment type="caution">
    <text evidence="7">The sequence shown here is derived from an EMBL/GenBank/DDBJ whole genome shotgun (WGS) entry which is preliminary data.</text>
</comment>
<dbReference type="Pfam" id="PF00578">
    <property type="entry name" value="AhpC-TSA"/>
    <property type="match status" value="1"/>
</dbReference>
<dbReference type="InterPro" id="IPR017937">
    <property type="entry name" value="Thioredoxin_CS"/>
</dbReference>
<comment type="subcellular location">
    <subcellularLocation>
        <location evidence="1">Cell envelope</location>
    </subcellularLocation>
</comment>
<dbReference type="Proteomes" id="UP001250698">
    <property type="component" value="Unassembled WGS sequence"/>
</dbReference>
<keyword evidence="3" id="KW-1015">Disulfide bond</keyword>
<feature type="signal peptide" evidence="5">
    <location>
        <begin position="1"/>
        <end position="18"/>
    </location>
</feature>
<dbReference type="PROSITE" id="PS51352">
    <property type="entry name" value="THIOREDOXIN_2"/>
    <property type="match status" value="1"/>
</dbReference>
<evidence type="ECO:0000256" key="5">
    <source>
        <dbReference type="SAM" id="SignalP"/>
    </source>
</evidence>
<organism evidence="7 8">
    <name type="scientific">Hymenobacter endophyticus</name>
    <dbReference type="NCBI Taxonomy" id="3076335"/>
    <lineage>
        <taxon>Bacteria</taxon>
        <taxon>Pseudomonadati</taxon>
        <taxon>Bacteroidota</taxon>
        <taxon>Cytophagia</taxon>
        <taxon>Cytophagales</taxon>
        <taxon>Hymenobacteraceae</taxon>
        <taxon>Hymenobacter</taxon>
    </lineage>
</organism>
<dbReference type="RefSeq" id="WP_315998024.1">
    <property type="nucleotide sequence ID" value="NZ_JAWDJT010000004.1"/>
</dbReference>
<dbReference type="InterPro" id="IPR025380">
    <property type="entry name" value="DUF4369"/>
</dbReference>
<dbReference type="InterPro" id="IPR050553">
    <property type="entry name" value="Thioredoxin_ResA/DsbE_sf"/>
</dbReference>
<sequence length="376" mass="40823">MKKCLLGFLLVAPWLANAQTAMPFTIKGKLGQLNPPAKVYLLRGMTVTDSATLKNGTFELKGTAEAPAMATLVLRRTGRMGSLRGQELDRANLYLEPSTVAVTSPDSLAHATIVGGGLNKDYGRLKTALAPVIAQIQAYGAELQTATEQQRQDPTFGEKIQARFAEFNKQFAAANYAFVKANPNSQVSLDALLDVQGRDLPQYATVGPLYEALSPALKNTPQGQEYGKMVKGLKTVAIGAQAPEFSQQTPDGKTVALRDYRGKYVLVDFWASWCGPCRQENPNVAKAYAAYKSRNFEVLGVSLDGEKDRAKWVKAIADDQLTWTQVSDLRGWENAAARSYAVTGIPQNYLIDPTGKIIAANLKGADLQATLAKYIK</sequence>
<proteinExistence type="predicted"/>
<keyword evidence="2" id="KW-0201">Cytochrome c-type biogenesis</keyword>
<reference evidence="7 8" key="1">
    <citation type="submission" date="2023-10" db="EMBL/GenBank/DDBJ databases">
        <title>Hymenobacter endophyticus sp. nov., an isolate from the leaf tissues of wheat.</title>
        <authorList>
            <person name="Dai Y."/>
        </authorList>
    </citation>
    <scope>NUCLEOTIDE SEQUENCE [LARGE SCALE GENOMIC DNA]</scope>
    <source>
        <strain evidence="7 8">ZK17L-C2</strain>
    </source>
</reference>
<keyword evidence="8" id="KW-1185">Reference proteome</keyword>
<dbReference type="InterPro" id="IPR000866">
    <property type="entry name" value="AhpC/TSA"/>
</dbReference>
<evidence type="ECO:0000313" key="8">
    <source>
        <dbReference type="Proteomes" id="UP001250698"/>
    </source>
</evidence>
<evidence type="ECO:0000256" key="1">
    <source>
        <dbReference type="ARBA" id="ARBA00004196"/>
    </source>
</evidence>
<dbReference type="PANTHER" id="PTHR42852:SF6">
    <property type="entry name" value="THIOL:DISULFIDE INTERCHANGE PROTEIN DSBE"/>
    <property type="match status" value="1"/>
</dbReference>
<evidence type="ECO:0000256" key="3">
    <source>
        <dbReference type="ARBA" id="ARBA00023157"/>
    </source>
</evidence>
<keyword evidence="4" id="KW-0676">Redox-active center</keyword>
<gene>
    <name evidence="7" type="ORF">ROI90_09100</name>
</gene>
<dbReference type="PANTHER" id="PTHR42852">
    <property type="entry name" value="THIOL:DISULFIDE INTERCHANGE PROTEIN DSBE"/>
    <property type="match status" value="1"/>
</dbReference>
<evidence type="ECO:0000256" key="2">
    <source>
        <dbReference type="ARBA" id="ARBA00022748"/>
    </source>
</evidence>
<dbReference type="Gene3D" id="3.40.30.10">
    <property type="entry name" value="Glutaredoxin"/>
    <property type="match status" value="1"/>
</dbReference>
<dbReference type="InterPro" id="IPR036249">
    <property type="entry name" value="Thioredoxin-like_sf"/>
</dbReference>
<keyword evidence="5" id="KW-0732">Signal</keyword>